<protein>
    <submittedName>
        <fullName evidence="7">Transcriptional regulator, LysR family</fullName>
    </submittedName>
</protein>
<gene>
    <name evidence="7" type="ORF">SAMN05421512_101260</name>
</gene>
<dbReference type="SUPFAM" id="SSF53850">
    <property type="entry name" value="Periplasmic binding protein-like II"/>
    <property type="match status" value="1"/>
</dbReference>
<dbReference type="GO" id="GO:0003700">
    <property type="term" value="F:DNA-binding transcription factor activity"/>
    <property type="evidence" value="ECO:0007669"/>
    <property type="project" value="InterPro"/>
</dbReference>
<keyword evidence="3" id="KW-0238">DNA-binding</keyword>
<dbReference type="Proteomes" id="UP000219331">
    <property type="component" value="Unassembled WGS sequence"/>
</dbReference>
<accession>A0A285R6I8</accession>
<dbReference type="AlphaFoldDB" id="A0A285R6I8"/>
<comment type="similarity">
    <text evidence="1">Belongs to the LysR transcriptional regulatory family.</text>
</comment>
<organism evidence="7 8">
    <name type="scientific">Stappia indica</name>
    <dbReference type="NCBI Taxonomy" id="538381"/>
    <lineage>
        <taxon>Bacteria</taxon>
        <taxon>Pseudomonadati</taxon>
        <taxon>Pseudomonadota</taxon>
        <taxon>Alphaproteobacteria</taxon>
        <taxon>Hyphomicrobiales</taxon>
        <taxon>Stappiaceae</taxon>
        <taxon>Stappia</taxon>
    </lineage>
</organism>
<dbReference type="PANTHER" id="PTHR30346:SF26">
    <property type="entry name" value="HYDROGEN PEROXIDE-INDUCIBLE GENES ACTIVATOR"/>
    <property type="match status" value="1"/>
</dbReference>
<dbReference type="PRINTS" id="PR00039">
    <property type="entry name" value="HTHLYSR"/>
</dbReference>
<evidence type="ECO:0000313" key="8">
    <source>
        <dbReference type="Proteomes" id="UP000219331"/>
    </source>
</evidence>
<dbReference type="PROSITE" id="PS50931">
    <property type="entry name" value="HTH_LYSR"/>
    <property type="match status" value="1"/>
</dbReference>
<dbReference type="Gene3D" id="1.10.10.10">
    <property type="entry name" value="Winged helix-like DNA-binding domain superfamily/Winged helix DNA-binding domain"/>
    <property type="match status" value="1"/>
</dbReference>
<dbReference type="InterPro" id="IPR005119">
    <property type="entry name" value="LysR_subst-bd"/>
</dbReference>
<dbReference type="PANTHER" id="PTHR30346">
    <property type="entry name" value="TRANSCRIPTIONAL DUAL REGULATOR HCAR-RELATED"/>
    <property type="match status" value="1"/>
</dbReference>
<dbReference type="EMBL" id="OBML01000001">
    <property type="protein sequence ID" value="SOB89388.1"/>
    <property type="molecule type" value="Genomic_DNA"/>
</dbReference>
<evidence type="ECO:0000256" key="3">
    <source>
        <dbReference type="ARBA" id="ARBA00023125"/>
    </source>
</evidence>
<evidence type="ECO:0000256" key="1">
    <source>
        <dbReference type="ARBA" id="ARBA00009437"/>
    </source>
</evidence>
<keyword evidence="5" id="KW-0804">Transcription</keyword>
<evidence type="ECO:0000313" key="7">
    <source>
        <dbReference type="EMBL" id="SOB89388.1"/>
    </source>
</evidence>
<sequence length="318" mass="35236">MITLRQLRYFDALARHLHFGRAAEAVAVSQPALSMQVRELEAILGIALVERRTSGIRLTAEGEEIARRAQRILSETRDLLDYGRHASEVMSGTLRLGIIPSIAPYLLPRILPTLTRSHPHVELQLRETLTQALVGELLQGELDVILAALPVAGAEFETRPLFQDRFLLAVQSRPNLDERQRVDPRTVNGSSLLLLEEGHCLRDQALNYCEGLQPTARSGFGATSLSTVMQMVAAGYGVTLLPELCASVEVRDERVALLRFEEPQPQRTVGLVWRRSSPRKRDFEALGSCILEALDPGTQLLPPLAVGEDFRTGQRPDA</sequence>
<evidence type="ECO:0000256" key="2">
    <source>
        <dbReference type="ARBA" id="ARBA00023015"/>
    </source>
</evidence>
<evidence type="ECO:0000259" key="6">
    <source>
        <dbReference type="PROSITE" id="PS50931"/>
    </source>
</evidence>
<dbReference type="Gene3D" id="3.40.190.10">
    <property type="entry name" value="Periplasmic binding protein-like II"/>
    <property type="match status" value="2"/>
</dbReference>
<dbReference type="Pfam" id="PF00126">
    <property type="entry name" value="HTH_1"/>
    <property type="match status" value="1"/>
</dbReference>
<feature type="domain" description="HTH lysR-type" evidence="6">
    <location>
        <begin position="2"/>
        <end position="59"/>
    </location>
</feature>
<name>A0A285R6I8_9HYPH</name>
<keyword evidence="8" id="KW-1185">Reference proteome</keyword>
<dbReference type="FunFam" id="1.10.10.10:FF:000001">
    <property type="entry name" value="LysR family transcriptional regulator"/>
    <property type="match status" value="1"/>
</dbReference>
<dbReference type="SUPFAM" id="SSF46785">
    <property type="entry name" value="Winged helix' DNA-binding domain"/>
    <property type="match status" value="1"/>
</dbReference>
<keyword evidence="2" id="KW-0805">Transcription regulation</keyword>
<dbReference type="OrthoDB" id="9775392at2"/>
<dbReference type="InterPro" id="IPR000847">
    <property type="entry name" value="LysR_HTH_N"/>
</dbReference>
<dbReference type="CDD" id="cd08411">
    <property type="entry name" value="PBP2_OxyR"/>
    <property type="match status" value="1"/>
</dbReference>
<dbReference type="GO" id="GO:0032993">
    <property type="term" value="C:protein-DNA complex"/>
    <property type="evidence" value="ECO:0007669"/>
    <property type="project" value="TreeGrafter"/>
</dbReference>
<dbReference type="InterPro" id="IPR036390">
    <property type="entry name" value="WH_DNA-bd_sf"/>
</dbReference>
<evidence type="ECO:0000256" key="5">
    <source>
        <dbReference type="ARBA" id="ARBA00023163"/>
    </source>
</evidence>
<dbReference type="STRING" id="538381.GCA_001696535_01339"/>
<dbReference type="GO" id="GO:0003677">
    <property type="term" value="F:DNA binding"/>
    <property type="evidence" value="ECO:0007669"/>
    <property type="project" value="UniProtKB-KW"/>
</dbReference>
<proteinExistence type="inferred from homology"/>
<keyword evidence="4" id="KW-0010">Activator</keyword>
<reference evidence="7 8" key="1">
    <citation type="submission" date="2017-08" db="EMBL/GenBank/DDBJ databases">
        <authorList>
            <person name="de Groot N.N."/>
        </authorList>
    </citation>
    <scope>NUCLEOTIDE SEQUENCE [LARGE SCALE GENOMIC DNA]</scope>
    <source>
        <strain evidence="7 8">USBA 352</strain>
    </source>
</reference>
<dbReference type="InterPro" id="IPR036388">
    <property type="entry name" value="WH-like_DNA-bd_sf"/>
</dbReference>
<dbReference type="Pfam" id="PF03466">
    <property type="entry name" value="LysR_substrate"/>
    <property type="match status" value="1"/>
</dbReference>
<evidence type="ECO:0000256" key="4">
    <source>
        <dbReference type="ARBA" id="ARBA00023159"/>
    </source>
</evidence>